<dbReference type="EMBL" id="CP002770">
    <property type="protein sequence ID" value="AEG15164.1"/>
    <property type="molecule type" value="Genomic_DNA"/>
</dbReference>
<dbReference type="InterPro" id="IPR053845">
    <property type="entry name" value="DUF6927"/>
</dbReference>
<gene>
    <name evidence="2" type="ordered locus">Desku_1584</name>
</gene>
<dbReference type="KEGG" id="dku:Desku_1584"/>
<dbReference type="RefSeq" id="WP_013822679.1">
    <property type="nucleotide sequence ID" value="NC_015573.1"/>
</dbReference>
<dbReference type="Pfam" id="PF21992">
    <property type="entry name" value="DUF6927"/>
    <property type="match status" value="1"/>
</dbReference>
<dbReference type="AlphaFoldDB" id="A0AAU8P9L8"/>
<organism evidence="2 3">
    <name type="scientific">Desulfofundulus kuznetsovii (strain DSM 6115 / VKM B-1805 / 17)</name>
    <name type="common">Desulfotomaculum kuznetsovii</name>
    <dbReference type="NCBI Taxonomy" id="760568"/>
    <lineage>
        <taxon>Bacteria</taxon>
        <taxon>Bacillati</taxon>
        <taxon>Bacillota</taxon>
        <taxon>Clostridia</taxon>
        <taxon>Eubacteriales</taxon>
        <taxon>Peptococcaceae</taxon>
        <taxon>Desulfofundulus</taxon>
    </lineage>
</organism>
<proteinExistence type="predicted"/>
<reference evidence="3" key="1">
    <citation type="submission" date="2011-05" db="EMBL/GenBank/DDBJ databases">
        <title>Complete sequence of Desulfotomaculum kuznetsovii DSM 6115.</title>
        <authorList>
            <person name="Lucas S."/>
            <person name="Han J."/>
            <person name="Lapidus A."/>
            <person name="Cheng J.-F."/>
            <person name="Goodwin L."/>
            <person name="Pitluck S."/>
            <person name="Peters L."/>
            <person name="Mikhailova N."/>
            <person name="Lu M."/>
            <person name="Saunders E."/>
            <person name="Han C."/>
            <person name="Tapia R."/>
            <person name="Land M."/>
            <person name="Hauser L."/>
            <person name="Kyrpides N."/>
            <person name="Ivanova N."/>
            <person name="Pagani I."/>
            <person name="Nazina T."/>
            <person name="Ivanova A."/>
            <person name="Parshina S."/>
            <person name="Kuever J."/>
            <person name="Muyzer G."/>
            <person name="Plugge C."/>
            <person name="Stams A."/>
            <person name="Woyke T."/>
        </authorList>
    </citation>
    <scope>NUCLEOTIDE SEQUENCE [LARGE SCALE GENOMIC DNA]</scope>
    <source>
        <strain evidence="3">DSM 6115 / VKM B-1805 / 17</strain>
    </source>
</reference>
<sequence length="189" mass="22359">MGWTFTQKYHGESIKEFFKKEFDYRRDDGRYGRVIDCAVVNLSTAYIAYEMGDGAGKREVSAIVCLLRFVPNAPDGCNFGYKDMTEDMHPYYYDCPERILKLLTPTDNESALRWREKCWENIRTRKARPRLVKGAVIEFTEPITFRSGRQERTFRVIDPRRLVFESGGMRFKLRRSTLREREWKLIQGA</sequence>
<keyword evidence="3" id="KW-1185">Reference proteome</keyword>
<dbReference type="Proteomes" id="UP000009229">
    <property type="component" value="Chromosome"/>
</dbReference>
<evidence type="ECO:0000259" key="1">
    <source>
        <dbReference type="Pfam" id="PF21992"/>
    </source>
</evidence>
<name>A0AAU8P9L8_DESK7</name>
<evidence type="ECO:0000313" key="2">
    <source>
        <dbReference type="EMBL" id="AEG15164.1"/>
    </source>
</evidence>
<accession>A0AAU8P9L8</accession>
<protein>
    <recommendedName>
        <fullName evidence="1">DUF6927 domain-containing protein</fullName>
    </recommendedName>
</protein>
<feature type="domain" description="DUF6927" evidence="1">
    <location>
        <begin position="105"/>
        <end position="174"/>
    </location>
</feature>
<evidence type="ECO:0000313" key="3">
    <source>
        <dbReference type="Proteomes" id="UP000009229"/>
    </source>
</evidence>